<reference evidence="2" key="1">
    <citation type="submission" date="2016-07" db="EMBL/GenBank/DDBJ databases">
        <authorList>
            <person name="Florea S."/>
            <person name="Webb J.S."/>
            <person name="Jaromczyk J."/>
            <person name="Schardl C.L."/>
        </authorList>
    </citation>
    <scope>NUCLEOTIDE SEQUENCE [LARGE SCALE GENOMIC DNA]</scope>
    <source>
        <strain evidence="2">MV-1</strain>
    </source>
</reference>
<dbReference type="EMBL" id="MCGG01000067">
    <property type="protein sequence ID" value="OEJ64678.1"/>
    <property type="molecule type" value="Genomic_DNA"/>
</dbReference>
<gene>
    <name evidence="1" type="ORF">BEN30_00885</name>
</gene>
<accession>A0A1E5Q465</accession>
<evidence type="ECO:0000313" key="1">
    <source>
        <dbReference type="EMBL" id="OEJ64678.1"/>
    </source>
</evidence>
<comment type="caution">
    <text evidence="1">The sequence shown here is derived from an EMBL/GenBank/DDBJ whole genome shotgun (WGS) entry which is preliminary data.</text>
</comment>
<protein>
    <submittedName>
        <fullName evidence="1">Uncharacterized protein</fullName>
    </submittedName>
</protein>
<evidence type="ECO:0000313" key="2">
    <source>
        <dbReference type="Proteomes" id="UP000095347"/>
    </source>
</evidence>
<sequence>MQLQKQSRLSEERPLLGQDVTMFCTYLRRGARACGWALITALCAQYSIASVLAAPEMLAQVQIMTPPLEKLRLHVSSACGETGAVFNVTNRGAHWPRTGILKLYYADDHTLIGQRRLRLADQQKISFLVKKTIAAGRPVAVWIEPQWYERDFTFDAALTCH</sequence>
<dbReference type="AlphaFoldDB" id="A0A1E5Q465"/>
<dbReference type="Proteomes" id="UP000095347">
    <property type="component" value="Unassembled WGS sequence"/>
</dbReference>
<keyword evidence="2" id="KW-1185">Reference proteome</keyword>
<proteinExistence type="predicted"/>
<name>A0A1E5Q465_9PROT</name>
<organism evidence="1 2">
    <name type="scientific">Magnetovibrio blakemorei</name>
    <dbReference type="NCBI Taxonomy" id="28181"/>
    <lineage>
        <taxon>Bacteria</taxon>
        <taxon>Pseudomonadati</taxon>
        <taxon>Pseudomonadota</taxon>
        <taxon>Alphaproteobacteria</taxon>
        <taxon>Rhodospirillales</taxon>
        <taxon>Magnetovibrionaceae</taxon>
        <taxon>Magnetovibrio</taxon>
    </lineage>
</organism>
<dbReference type="STRING" id="28181.BEN30_00885"/>